<protein>
    <recommendedName>
        <fullName evidence="3">PAC2 family protein</fullName>
    </recommendedName>
</protein>
<evidence type="ECO:0008006" key="3">
    <source>
        <dbReference type="Google" id="ProtNLM"/>
    </source>
</evidence>
<sequence>MAPAPDPTYEVSVSTDDPLAGPLLVGLSNVGLAGLTAVDHLVTHLEFDQVGHVRSRGLPDITPVEDGEPRHPMRLYTSPAGDYCVLLSELFVPVWAADVFADGLLEWIDATEIDELAVFHGIPYPHGPEEHDVFSVATPEYRERRLGGTDVSPASGGVLDGVAGELTARSLEGEAPPLGAYITPTHPPGPDLGAALRYLGLLETVYGLEIDDEQLREHAAELQRYFAELADRMEALESQEGIANQSFPEDRMFM</sequence>
<dbReference type="STRING" id="1202768.SAMN05216285_3728"/>
<organism evidence="1 2">
    <name type="scientific">Natrinema salifodinae</name>
    <dbReference type="NCBI Taxonomy" id="1202768"/>
    <lineage>
        <taxon>Archaea</taxon>
        <taxon>Methanobacteriati</taxon>
        <taxon>Methanobacteriota</taxon>
        <taxon>Stenosarchaea group</taxon>
        <taxon>Halobacteria</taxon>
        <taxon>Halobacteriales</taxon>
        <taxon>Natrialbaceae</taxon>
        <taxon>Natrinema</taxon>
    </lineage>
</organism>
<dbReference type="Pfam" id="PF09754">
    <property type="entry name" value="PAC2"/>
    <property type="match status" value="1"/>
</dbReference>
<proteinExistence type="predicted"/>
<dbReference type="Gene3D" id="3.40.50.10900">
    <property type="entry name" value="PAC-like subunit"/>
    <property type="match status" value="1"/>
</dbReference>
<dbReference type="EMBL" id="FOIS01000004">
    <property type="protein sequence ID" value="SEW27993.1"/>
    <property type="molecule type" value="Genomic_DNA"/>
</dbReference>
<dbReference type="PANTHER" id="PTHR35610">
    <property type="entry name" value="3-ISOPROPYLMALATE DEHYDRATASE-RELATED"/>
    <property type="match status" value="1"/>
</dbReference>
<dbReference type="AlphaFoldDB" id="A0A1I0QL84"/>
<gene>
    <name evidence="1" type="ORF">SAMN05216285_3728</name>
</gene>
<dbReference type="OrthoDB" id="165933at2157"/>
<keyword evidence="2" id="KW-1185">Reference proteome</keyword>
<dbReference type="RefSeq" id="WP_049991529.1">
    <property type="nucleotide sequence ID" value="NZ_FOIS01000004.1"/>
</dbReference>
<dbReference type="Proteomes" id="UP000183275">
    <property type="component" value="Unassembled WGS sequence"/>
</dbReference>
<reference evidence="2" key="1">
    <citation type="submission" date="2016-10" db="EMBL/GenBank/DDBJ databases">
        <authorList>
            <person name="Varghese N."/>
        </authorList>
    </citation>
    <scope>NUCLEOTIDE SEQUENCE [LARGE SCALE GENOMIC DNA]</scope>
    <source>
        <strain evidence="2">CGMCC 1.12284</strain>
    </source>
</reference>
<dbReference type="PANTHER" id="PTHR35610:SF3">
    <property type="entry name" value="PROTEASOME ASSEMBLY CHAPERONE FAMILY PROTEIN"/>
    <property type="match status" value="1"/>
</dbReference>
<name>A0A1I0QL84_9EURY</name>
<dbReference type="SUPFAM" id="SSF159659">
    <property type="entry name" value="Cgl1923-like"/>
    <property type="match status" value="1"/>
</dbReference>
<evidence type="ECO:0000313" key="2">
    <source>
        <dbReference type="Proteomes" id="UP000183275"/>
    </source>
</evidence>
<dbReference type="eggNOG" id="arCOG00347">
    <property type="taxonomic scope" value="Archaea"/>
</dbReference>
<dbReference type="InterPro" id="IPR019151">
    <property type="entry name" value="Proteasome_assmbl_chaperone_2"/>
</dbReference>
<accession>A0A1I0QL84</accession>
<evidence type="ECO:0000313" key="1">
    <source>
        <dbReference type="EMBL" id="SEW27993.1"/>
    </source>
</evidence>
<dbReference type="InterPro" id="IPR038389">
    <property type="entry name" value="PSMG2_sf"/>
</dbReference>